<dbReference type="InterPro" id="IPR005490">
    <property type="entry name" value="LD_TPept_cat_dom"/>
</dbReference>
<reference evidence="9 10" key="1">
    <citation type="submission" date="2017-03" db="EMBL/GenBank/DDBJ databases">
        <title>Genomic and clinical evidence uncovers the enterohepatic species Helicobacter valdiviensis as a potential human intestinal pathogen.</title>
        <authorList>
            <person name="Fresia P."/>
            <person name="Jara R."/>
            <person name="Sierra R."/>
            <person name="Ferres I."/>
            <person name="Greif G."/>
            <person name="Iraola G."/>
            <person name="Collado L."/>
        </authorList>
    </citation>
    <scope>NUCLEOTIDE SEQUENCE [LARGE SCALE GENOMIC DNA]</scope>
    <source>
        <strain evidence="9 10">WBE14</strain>
    </source>
</reference>
<name>A0A2W6PQ58_9HELI</name>
<feature type="active site" description="Proton donor/acceptor" evidence="7">
    <location>
        <position position="156"/>
    </location>
</feature>
<dbReference type="OrthoDB" id="9809748at2"/>
<dbReference type="PANTHER" id="PTHR36699:SF1">
    <property type="entry name" value="L,D-TRANSPEPTIDASE YAFK-RELATED"/>
    <property type="match status" value="1"/>
</dbReference>
<dbReference type="Pfam" id="PF03734">
    <property type="entry name" value="YkuD"/>
    <property type="match status" value="1"/>
</dbReference>
<comment type="similarity">
    <text evidence="2">Belongs to the YkuD family.</text>
</comment>
<evidence type="ECO:0000313" key="9">
    <source>
        <dbReference type="EMBL" id="PZT48853.1"/>
    </source>
</evidence>
<feature type="active site" description="Nucleophile" evidence="7">
    <location>
        <position position="172"/>
    </location>
</feature>
<keyword evidence="4 7" id="KW-0133">Cell shape</keyword>
<evidence type="ECO:0000256" key="5">
    <source>
        <dbReference type="ARBA" id="ARBA00022984"/>
    </source>
</evidence>
<evidence type="ECO:0000256" key="6">
    <source>
        <dbReference type="ARBA" id="ARBA00023316"/>
    </source>
</evidence>
<dbReference type="UniPathway" id="UPA00219"/>
<evidence type="ECO:0000313" key="10">
    <source>
        <dbReference type="Proteomes" id="UP000249746"/>
    </source>
</evidence>
<comment type="caution">
    <text evidence="9">The sequence shown here is derived from an EMBL/GenBank/DDBJ whole genome shotgun (WGS) entry which is preliminary data.</text>
</comment>
<protein>
    <submittedName>
        <fullName evidence="9">Peptidase</fullName>
    </submittedName>
</protein>
<comment type="pathway">
    <text evidence="1 7">Cell wall biogenesis; peptidoglycan biosynthesis.</text>
</comment>
<dbReference type="GO" id="GO:0004180">
    <property type="term" value="F:carboxypeptidase activity"/>
    <property type="evidence" value="ECO:0007669"/>
    <property type="project" value="UniProtKB-ARBA"/>
</dbReference>
<accession>A0A2W6PQ58</accession>
<dbReference type="EMBL" id="NBIU01000003">
    <property type="protein sequence ID" value="PZT48853.1"/>
    <property type="molecule type" value="Genomic_DNA"/>
</dbReference>
<dbReference type="AlphaFoldDB" id="A0A2W6PQ58"/>
<evidence type="ECO:0000256" key="3">
    <source>
        <dbReference type="ARBA" id="ARBA00022679"/>
    </source>
</evidence>
<dbReference type="Pfam" id="PF24125">
    <property type="entry name" value="Cds6_C"/>
    <property type="match status" value="1"/>
</dbReference>
<keyword evidence="5 7" id="KW-0573">Peptidoglycan synthesis</keyword>
<dbReference type="GO" id="GO:0071555">
    <property type="term" value="P:cell wall organization"/>
    <property type="evidence" value="ECO:0007669"/>
    <property type="project" value="UniProtKB-UniRule"/>
</dbReference>
<dbReference type="PROSITE" id="PS52029">
    <property type="entry name" value="LD_TPASE"/>
    <property type="match status" value="1"/>
</dbReference>
<sequence>MRIFLILLLAVCANATDFEWVKLYREGGVQAIEKKIDKVLQTKAFWQEALKEKDTRYGYYEDLKYLFVATKNIPTLRLYELQNNKWEEKLNTNALVGSKLGHKQKEGDLATPIGVYKLNARLSNLDQYYGPLAFSTSYPNLFDKLHKRTGYGIWIHGMPLNGNREELNTKGCIAIENNLLTMVDKTIDYKKSLLITFENKVTEAKAEDLAQLLANLFEWKEAWKQNDVETYLGFYSSAEFIRFDGTKFDDFSKTKRRIFAKNEQKSILFSKINISPYPNDANRNLFKISFYEDYKAPTYSFSGEKELYVELKDHKMQILAEQ</sequence>
<dbReference type="InterPro" id="IPR032710">
    <property type="entry name" value="NTF2-like_dom_sf"/>
</dbReference>
<keyword evidence="6 7" id="KW-0961">Cell wall biogenesis/degradation</keyword>
<dbReference type="RefSeq" id="WP_111229161.1">
    <property type="nucleotide sequence ID" value="NZ_NBIU01000003.1"/>
</dbReference>
<dbReference type="GO" id="GO:0008360">
    <property type="term" value="P:regulation of cell shape"/>
    <property type="evidence" value="ECO:0007669"/>
    <property type="project" value="UniProtKB-UniRule"/>
</dbReference>
<gene>
    <name evidence="9" type="ORF">B6S12_02070</name>
</gene>
<dbReference type="CDD" id="cd16913">
    <property type="entry name" value="YkuD_like"/>
    <property type="match status" value="1"/>
</dbReference>
<dbReference type="SUPFAM" id="SSF141523">
    <property type="entry name" value="L,D-transpeptidase catalytic domain-like"/>
    <property type="match status" value="1"/>
</dbReference>
<feature type="domain" description="L,D-TPase catalytic" evidence="8">
    <location>
        <begin position="67"/>
        <end position="196"/>
    </location>
</feature>
<evidence type="ECO:0000256" key="4">
    <source>
        <dbReference type="ARBA" id="ARBA00022960"/>
    </source>
</evidence>
<dbReference type="Proteomes" id="UP000249746">
    <property type="component" value="Unassembled WGS sequence"/>
</dbReference>
<dbReference type="InterPro" id="IPR056203">
    <property type="entry name" value="Cds6_C"/>
</dbReference>
<evidence type="ECO:0000256" key="1">
    <source>
        <dbReference type="ARBA" id="ARBA00004752"/>
    </source>
</evidence>
<evidence type="ECO:0000256" key="7">
    <source>
        <dbReference type="PROSITE-ProRule" id="PRU01373"/>
    </source>
</evidence>
<keyword evidence="3" id="KW-0808">Transferase</keyword>
<evidence type="ECO:0000256" key="2">
    <source>
        <dbReference type="ARBA" id="ARBA00005992"/>
    </source>
</evidence>
<dbReference type="GO" id="GO:0016740">
    <property type="term" value="F:transferase activity"/>
    <property type="evidence" value="ECO:0007669"/>
    <property type="project" value="UniProtKB-KW"/>
</dbReference>
<organism evidence="9 10">
    <name type="scientific">Helicobacter valdiviensis</name>
    <dbReference type="NCBI Taxonomy" id="1458358"/>
    <lineage>
        <taxon>Bacteria</taxon>
        <taxon>Pseudomonadati</taxon>
        <taxon>Campylobacterota</taxon>
        <taxon>Epsilonproteobacteria</taxon>
        <taxon>Campylobacterales</taxon>
        <taxon>Helicobacteraceae</taxon>
        <taxon>Helicobacter</taxon>
    </lineage>
</organism>
<dbReference type="GO" id="GO:0009252">
    <property type="term" value="P:peptidoglycan biosynthetic process"/>
    <property type="evidence" value="ECO:0007669"/>
    <property type="project" value="UniProtKB-UniPathway"/>
</dbReference>
<dbReference type="SUPFAM" id="SSF54427">
    <property type="entry name" value="NTF2-like"/>
    <property type="match status" value="1"/>
</dbReference>
<dbReference type="PANTHER" id="PTHR36699">
    <property type="entry name" value="LD-TRANSPEPTIDASE"/>
    <property type="match status" value="1"/>
</dbReference>
<evidence type="ECO:0000259" key="8">
    <source>
        <dbReference type="PROSITE" id="PS52029"/>
    </source>
</evidence>
<proteinExistence type="inferred from homology"/>
<dbReference type="Gene3D" id="2.40.440.10">
    <property type="entry name" value="L,D-transpeptidase catalytic domain-like"/>
    <property type="match status" value="1"/>
</dbReference>
<keyword evidence="10" id="KW-1185">Reference proteome</keyword>
<dbReference type="InterPro" id="IPR038063">
    <property type="entry name" value="Transpep_catalytic_dom"/>
</dbReference>